<protein>
    <recommendedName>
        <fullName evidence="1">Protein kinase domain-containing protein</fullName>
    </recommendedName>
</protein>
<evidence type="ECO:0000259" key="1">
    <source>
        <dbReference type="PROSITE" id="PS50011"/>
    </source>
</evidence>
<organism evidence="2 3">
    <name type="scientific">Paramecium pentaurelia</name>
    <dbReference type="NCBI Taxonomy" id="43138"/>
    <lineage>
        <taxon>Eukaryota</taxon>
        <taxon>Sar</taxon>
        <taxon>Alveolata</taxon>
        <taxon>Ciliophora</taxon>
        <taxon>Intramacronucleata</taxon>
        <taxon>Oligohymenophorea</taxon>
        <taxon>Peniculida</taxon>
        <taxon>Parameciidae</taxon>
        <taxon>Paramecium</taxon>
    </lineage>
</organism>
<proteinExistence type="predicted"/>
<feature type="domain" description="Protein kinase" evidence="1">
    <location>
        <begin position="91"/>
        <end position="371"/>
    </location>
</feature>
<dbReference type="PROSITE" id="PS50011">
    <property type="entry name" value="PROTEIN_KINASE_DOM"/>
    <property type="match status" value="1"/>
</dbReference>
<sequence length="618" mass="73877">MPFPTLQLTNKDCLNALNIQENELKSIIYKKGSTILLKNQKVKFFSQIHQDIIYNFYHCLQLNRIKKLIKLQSMSWTSLSNQSQFKDIYIILKDEYYGEGCFGQVYSCRKIDNTDPTIYCVKIIHIYQENQDIAQKSEIEDIIKTTISELDKNNPYQINLIQIFDIFYEGYFLYIVMEKCDEDLQIEFDQMIENNEWYTEEQVFDLIQQIITGYHSLHNYKIIHQNIKPENILVKYENKGQVNERKIYKISDFGIGRLIKELTKKNDLIRTGTSNYSAPQIFDNQIATEKSDIYSLSILFYQICHKSQLPYDCSSIQKRYQSFQNLKTNRFQAPPLPYNKGDILNNLIERMIVYREEERIQFQDIMHHSVMKARGIEDTVLFNNESTNFQSEKLYDKSQYLKKRRVTSILSRLKRLQRLLELFYNRFKLCHYFINKINNDENFQQLKLNVYLIAFYQLQYALALIYIRPFEMHPNTLQENDILILIDKLREVQNAIKNFSTEDVPKYKYLEKQIQEEYHKFNKQFQLFSNILHSKFINKTSHKDFLFFQEALMSKIKMQVLQSNITKLKNTLQGMLSKELQDLLDQIIKLEILFPVSIYKNDTDITLLFSINIQQTDV</sequence>
<dbReference type="InterPro" id="IPR053083">
    <property type="entry name" value="TF_kinase-domain_protein"/>
</dbReference>
<dbReference type="Pfam" id="PF00069">
    <property type="entry name" value="Pkinase"/>
    <property type="match status" value="1"/>
</dbReference>
<dbReference type="PANTHER" id="PTHR44305:SF2">
    <property type="entry name" value="SI:DKEY-192D15.2"/>
    <property type="match status" value="1"/>
</dbReference>
<gene>
    <name evidence="2" type="ORF">PPENT_87.1.T0420250</name>
</gene>
<name>A0A8S1UKW4_9CILI</name>
<dbReference type="AlphaFoldDB" id="A0A8S1UKW4"/>
<dbReference type="GO" id="GO:0005524">
    <property type="term" value="F:ATP binding"/>
    <property type="evidence" value="ECO:0007669"/>
    <property type="project" value="InterPro"/>
</dbReference>
<dbReference type="OrthoDB" id="5337378at2759"/>
<evidence type="ECO:0000313" key="3">
    <source>
        <dbReference type="Proteomes" id="UP000689195"/>
    </source>
</evidence>
<dbReference type="GO" id="GO:0004672">
    <property type="term" value="F:protein kinase activity"/>
    <property type="evidence" value="ECO:0007669"/>
    <property type="project" value="InterPro"/>
</dbReference>
<dbReference type="PANTHER" id="PTHR44305">
    <property type="entry name" value="SI:DKEY-192D15.2-RELATED"/>
    <property type="match status" value="1"/>
</dbReference>
<dbReference type="EMBL" id="CAJJDO010000042">
    <property type="protein sequence ID" value="CAD8165510.1"/>
    <property type="molecule type" value="Genomic_DNA"/>
</dbReference>
<comment type="caution">
    <text evidence="2">The sequence shown here is derived from an EMBL/GenBank/DDBJ whole genome shotgun (WGS) entry which is preliminary data.</text>
</comment>
<dbReference type="InterPro" id="IPR000719">
    <property type="entry name" value="Prot_kinase_dom"/>
</dbReference>
<reference evidence="2" key="1">
    <citation type="submission" date="2021-01" db="EMBL/GenBank/DDBJ databases">
        <authorList>
            <consortium name="Genoscope - CEA"/>
            <person name="William W."/>
        </authorList>
    </citation>
    <scope>NUCLEOTIDE SEQUENCE</scope>
</reference>
<keyword evidence="3" id="KW-1185">Reference proteome</keyword>
<evidence type="ECO:0000313" key="2">
    <source>
        <dbReference type="EMBL" id="CAD8165510.1"/>
    </source>
</evidence>
<dbReference type="Proteomes" id="UP000689195">
    <property type="component" value="Unassembled WGS sequence"/>
</dbReference>
<accession>A0A8S1UKW4</accession>